<protein>
    <recommendedName>
        <fullName evidence="4">Sulfur globule protein</fullName>
    </recommendedName>
</protein>
<sequence>MMLRKLTLILAISAVSAAFATEASAAAHWRVGAGWVGRHFGDYGGPGWGLPAGGLRYGWGHYGVGYYGFGVPYYADRGHDYYGSAFPSDFIPGYPDDCGGGCPTYHARLTVAGSRW</sequence>
<evidence type="ECO:0008006" key="4">
    <source>
        <dbReference type="Google" id="ProtNLM"/>
    </source>
</evidence>
<dbReference type="RefSeq" id="WP_085770519.1">
    <property type="nucleotide sequence ID" value="NZ_AP027149.1"/>
</dbReference>
<gene>
    <name evidence="2" type="ORF">B1812_04515</name>
</gene>
<dbReference type="AlphaFoldDB" id="A0A1W6MSB7"/>
<dbReference type="EMBL" id="CP019948">
    <property type="protein sequence ID" value="ARN80457.1"/>
    <property type="molecule type" value="Genomic_DNA"/>
</dbReference>
<name>A0A1W6MSB7_9HYPH</name>
<organism evidence="2 3">
    <name type="scientific">Methylocystis bryophila</name>
    <dbReference type="NCBI Taxonomy" id="655015"/>
    <lineage>
        <taxon>Bacteria</taxon>
        <taxon>Pseudomonadati</taxon>
        <taxon>Pseudomonadota</taxon>
        <taxon>Alphaproteobacteria</taxon>
        <taxon>Hyphomicrobiales</taxon>
        <taxon>Methylocystaceae</taxon>
        <taxon>Methylocystis</taxon>
    </lineage>
</organism>
<keyword evidence="3" id="KW-1185">Reference proteome</keyword>
<evidence type="ECO:0000313" key="2">
    <source>
        <dbReference type="EMBL" id="ARN80457.1"/>
    </source>
</evidence>
<reference evidence="2 3" key="1">
    <citation type="submission" date="2017-02" db="EMBL/GenBank/DDBJ databases">
        <authorList>
            <person name="Peterson S.W."/>
        </authorList>
    </citation>
    <scope>NUCLEOTIDE SEQUENCE [LARGE SCALE GENOMIC DNA]</scope>
    <source>
        <strain evidence="2 3">S285</strain>
    </source>
</reference>
<feature type="signal peptide" evidence="1">
    <location>
        <begin position="1"/>
        <end position="20"/>
    </location>
</feature>
<feature type="chain" id="PRO_5013026580" description="Sulfur globule protein" evidence="1">
    <location>
        <begin position="21"/>
        <end position="116"/>
    </location>
</feature>
<evidence type="ECO:0000256" key="1">
    <source>
        <dbReference type="SAM" id="SignalP"/>
    </source>
</evidence>
<accession>A0A1W6MSB7</accession>
<proteinExistence type="predicted"/>
<dbReference type="Proteomes" id="UP000193978">
    <property type="component" value="Chromosome"/>
</dbReference>
<dbReference type="KEGG" id="mbry:B1812_04515"/>
<keyword evidence="1" id="KW-0732">Signal</keyword>
<evidence type="ECO:0000313" key="3">
    <source>
        <dbReference type="Proteomes" id="UP000193978"/>
    </source>
</evidence>